<dbReference type="PROSITE" id="PS50211">
    <property type="entry name" value="DENN"/>
    <property type="match status" value="1"/>
</dbReference>
<feature type="region of interest" description="Disordered" evidence="1">
    <location>
        <begin position="417"/>
        <end position="452"/>
    </location>
</feature>
<protein>
    <submittedName>
        <fullName evidence="3">Suppression of tumorigenicity 5 protein</fullName>
    </submittedName>
</protein>
<sequence>MESPRRVGDIKKRFEVLHEINSNSKSRVSSNIPIQEPVKAANIPRSPDTNAGVNIKRTPAFRCDKGNKKVNNILKSNNFNNELNNIIDQTVKKFELPTNSHCTTSETSNKDRSDSKPVYNGQSKPTVSRRNHVSKLCEPKLKSGDVYATPLKRPTRPNYLPVGKATTRKTLHKDSESNESAFHSELKKVLSSPLPPGPPPKKPPRTFAHNYKYSPDNEFNSTQKGCSATVKVYPNAPSSLPSSTMRPIRSKTESQIMLKKLENVLKQHQPNSSELSNIENNSTNSNLRKGAKDPIKRYGMCLGLLESEKLIGSLNCNKVSKEEPVYADITTVNKIKIKRDLSNKTQGLHYMSTQIGDFNFYVPKVPKPKMSDPSPIVSQLNLPDSDNGIFEPDAATPTNKKIQSLVNEAYEIALSKNADASSDSDSIHSLPEDTSSTPATDKGTSFSSNQEQLTIRRQTYLQRQPSRSQYYSPPSTGPENHMFECLLLVGIDMDNVTKERVPYLIKKYPPQAEITDHIEDFVFPDASEWPPPPMEEGQTSCYTVIITNEMGVRKYAYCRRVLPEGALVCLPLAYCIISSVKANSFYHRLLEEIEVHHGVSESAQMSLIRDLYSQPYPSPGQSVKVFVERNGNQEKMELIKRPLVGKNEDTDLIKVLDTIGPHLFVQVLGSLLLERKVILLSNSISTLSHCIEGLQQALGPFSWQYTLISLVPLAYTELIESPTPYLVGLLKPYENSDRELPSFDGIQEMFALDLDTRTILHKVGDENSIIPSSLAKALRNALDVTQHSSNEAEKNLAASEAVLRLYVELVGRYNDYIYFNHTCKSKRFAKESFSKTASSKKSTQLFLQWFSITAMFNYFIESKLNRASSGDNWGRFEQLCIQFCDDTRRAKERKPNGYKTVKNLILSNIRAGSP</sequence>
<evidence type="ECO:0000256" key="1">
    <source>
        <dbReference type="SAM" id="MobiDB-lite"/>
    </source>
</evidence>
<proteinExistence type="predicted"/>
<dbReference type="InterPro" id="IPR001194">
    <property type="entry name" value="cDENN_dom"/>
</dbReference>
<dbReference type="InterPro" id="IPR005112">
    <property type="entry name" value="dDENN_dom"/>
</dbReference>
<dbReference type="Gene3D" id="3.30.450.200">
    <property type="match status" value="1"/>
</dbReference>
<dbReference type="Gene3D" id="3.40.50.11500">
    <property type="match status" value="1"/>
</dbReference>
<dbReference type="PANTHER" id="PTHR15288:SF0">
    <property type="entry name" value="UDENN DOMAIN-CONTAINING PROTEIN"/>
    <property type="match status" value="1"/>
</dbReference>
<accession>A0A8D8YI63</accession>
<reference evidence="3" key="1">
    <citation type="submission" date="2021-05" db="EMBL/GenBank/DDBJ databases">
        <authorList>
            <person name="Alioto T."/>
            <person name="Alioto T."/>
            <person name="Gomez Garrido J."/>
        </authorList>
    </citation>
    <scope>NUCLEOTIDE SEQUENCE</scope>
</reference>
<dbReference type="Pfam" id="PF02141">
    <property type="entry name" value="DENN"/>
    <property type="match status" value="1"/>
</dbReference>
<organism evidence="3">
    <name type="scientific">Cacopsylla melanoneura</name>
    <dbReference type="NCBI Taxonomy" id="428564"/>
    <lineage>
        <taxon>Eukaryota</taxon>
        <taxon>Metazoa</taxon>
        <taxon>Ecdysozoa</taxon>
        <taxon>Arthropoda</taxon>
        <taxon>Hexapoda</taxon>
        <taxon>Insecta</taxon>
        <taxon>Pterygota</taxon>
        <taxon>Neoptera</taxon>
        <taxon>Paraneoptera</taxon>
        <taxon>Hemiptera</taxon>
        <taxon>Sternorrhyncha</taxon>
        <taxon>Psylloidea</taxon>
        <taxon>Psyllidae</taxon>
        <taxon>Psyllinae</taxon>
        <taxon>Cacopsylla</taxon>
    </lineage>
</organism>
<name>A0A8D8YI63_9HEMI</name>
<feature type="domain" description="UDENN" evidence="2">
    <location>
        <begin position="484"/>
        <end position="870"/>
    </location>
</feature>
<feature type="region of interest" description="Disordered" evidence="1">
    <location>
        <begin position="99"/>
        <end position="211"/>
    </location>
</feature>
<feature type="region of interest" description="Disordered" evidence="1">
    <location>
        <begin position="269"/>
        <end position="291"/>
    </location>
</feature>
<dbReference type="SMART" id="SM00799">
    <property type="entry name" value="DENN"/>
    <property type="match status" value="1"/>
</dbReference>
<dbReference type="Pfam" id="PF03456">
    <property type="entry name" value="uDENN"/>
    <property type="match status" value="1"/>
</dbReference>
<dbReference type="AlphaFoldDB" id="A0A8D8YI63"/>
<dbReference type="EMBL" id="HBUF01377448">
    <property type="protein sequence ID" value="CAG6728941.1"/>
    <property type="molecule type" value="Transcribed_RNA"/>
</dbReference>
<feature type="compositionally biased region" description="Low complexity" evidence="1">
    <location>
        <begin position="271"/>
        <end position="287"/>
    </location>
</feature>
<dbReference type="InterPro" id="IPR037516">
    <property type="entry name" value="Tripartite_DENN"/>
</dbReference>
<evidence type="ECO:0000313" key="3">
    <source>
        <dbReference type="EMBL" id="CAG6728941.1"/>
    </source>
</evidence>
<dbReference type="InterPro" id="IPR051942">
    <property type="entry name" value="DENN_domain_containing_2"/>
</dbReference>
<dbReference type="InterPro" id="IPR005113">
    <property type="entry name" value="uDENN_dom"/>
</dbReference>
<dbReference type="SMART" id="SM00800">
    <property type="entry name" value="uDENN"/>
    <property type="match status" value="1"/>
</dbReference>
<feature type="compositionally biased region" description="Polar residues" evidence="1">
    <location>
        <begin position="432"/>
        <end position="452"/>
    </location>
</feature>
<dbReference type="Pfam" id="PF03455">
    <property type="entry name" value="dDENN"/>
    <property type="match status" value="1"/>
</dbReference>
<feature type="compositionally biased region" description="Basic and acidic residues" evidence="1">
    <location>
        <begin position="172"/>
        <end position="188"/>
    </location>
</feature>
<dbReference type="PANTHER" id="PTHR15288">
    <property type="entry name" value="DENN DOMAIN-CONTAINING PROTEIN 2"/>
    <property type="match status" value="1"/>
</dbReference>
<evidence type="ECO:0000259" key="2">
    <source>
        <dbReference type="PROSITE" id="PS50211"/>
    </source>
</evidence>
<dbReference type="InterPro" id="IPR043153">
    <property type="entry name" value="DENN_C"/>
</dbReference>
<dbReference type="SMART" id="SM00801">
    <property type="entry name" value="dDENN"/>
    <property type="match status" value="1"/>
</dbReference>